<evidence type="ECO:0000256" key="3">
    <source>
        <dbReference type="ARBA" id="ARBA00022737"/>
    </source>
</evidence>
<dbReference type="PANTHER" id="PTHR24412:SF475">
    <property type="entry name" value="KELCH-LIKE PROTEIN 17"/>
    <property type="match status" value="1"/>
</dbReference>
<name>A0A0C2G6P0_9BILA</name>
<dbReference type="InterPro" id="IPR015915">
    <property type="entry name" value="Kelch-typ_b-propeller"/>
</dbReference>
<dbReference type="InterPro" id="IPR006652">
    <property type="entry name" value="Kelch_1"/>
</dbReference>
<evidence type="ECO:0000256" key="1">
    <source>
        <dbReference type="ARBA" id="ARBA00004906"/>
    </source>
</evidence>
<dbReference type="InterPro" id="IPR011333">
    <property type="entry name" value="SKP1/BTB/POZ_sf"/>
</dbReference>
<dbReference type="Gene3D" id="3.30.710.10">
    <property type="entry name" value="Potassium Channel Kv1.1, Chain A"/>
    <property type="match status" value="1"/>
</dbReference>
<keyword evidence="3" id="KW-0677">Repeat</keyword>
<dbReference type="PROSITE" id="PS50097">
    <property type="entry name" value="BTB"/>
    <property type="match status" value="1"/>
</dbReference>
<keyword evidence="2" id="KW-0880">Kelch repeat</keyword>
<dbReference type="InterPro" id="IPR017096">
    <property type="entry name" value="BTB-kelch_protein"/>
</dbReference>
<proteinExistence type="predicted"/>
<keyword evidence="4" id="KW-0833">Ubl conjugation pathway</keyword>
<dbReference type="Pfam" id="PF01344">
    <property type="entry name" value="Kelch_1"/>
    <property type="match status" value="3"/>
</dbReference>
<dbReference type="OrthoDB" id="5858279at2759"/>
<dbReference type="InterPro" id="IPR000210">
    <property type="entry name" value="BTB/POZ_dom"/>
</dbReference>
<dbReference type="AlphaFoldDB" id="A0A0C2G6P0"/>
<feature type="domain" description="BTB" evidence="5">
    <location>
        <begin position="82"/>
        <end position="163"/>
    </location>
</feature>
<dbReference type="Gene3D" id="1.25.40.420">
    <property type="match status" value="1"/>
</dbReference>
<evidence type="ECO:0000256" key="4">
    <source>
        <dbReference type="ARBA" id="ARBA00022786"/>
    </source>
</evidence>
<evidence type="ECO:0000259" key="5">
    <source>
        <dbReference type="PROSITE" id="PS50097"/>
    </source>
</evidence>
<evidence type="ECO:0000313" key="6">
    <source>
        <dbReference type="EMBL" id="KIH54589.1"/>
    </source>
</evidence>
<dbReference type="PIRSF" id="PIRSF037037">
    <property type="entry name" value="Kelch-like_protein_gigaxonin"/>
    <property type="match status" value="1"/>
</dbReference>
<dbReference type="SMART" id="SM00612">
    <property type="entry name" value="Kelch"/>
    <property type="match status" value="4"/>
</dbReference>
<protein>
    <submittedName>
        <fullName evidence="6">BTB/POZ domain protein</fullName>
    </submittedName>
</protein>
<dbReference type="Pfam" id="PF00651">
    <property type="entry name" value="BTB"/>
    <property type="match status" value="1"/>
</dbReference>
<evidence type="ECO:0000313" key="7">
    <source>
        <dbReference type="Proteomes" id="UP000054047"/>
    </source>
</evidence>
<dbReference type="SUPFAM" id="SSF54695">
    <property type="entry name" value="POZ domain"/>
    <property type="match status" value="1"/>
</dbReference>
<organism evidence="6 7">
    <name type="scientific">Ancylostoma duodenale</name>
    <dbReference type="NCBI Taxonomy" id="51022"/>
    <lineage>
        <taxon>Eukaryota</taxon>
        <taxon>Metazoa</taxon>
        <taxon>Ecdysozoa</taxon>
        <taxon>Nematoda</taxon>
        <taxon>Chromadorea</taxon>
        <taxon>Rhabditida</taxon>
        <taxon>Rhabditina</taxon>
        <taxon>Rhabditomorpha</taxon>
        <taxon>Strongyloidea</taxon>
        <taxon>Ancylostomatidae</taxon>
        <taxon>Ancylostomatinae</taxon>
        <taxon>Ancylostoma</taxon>
    </lineage>
</organism>
<sequence length="611" mass="67753">MGIASHKNGGVPCKEKPAFKRKEDFQVHLSWMSGWCAESDCPPRRSARSPERDRAVHHFVNDRLSGEFFHNLTSLRRCDELCDVVLEACGPTDAGGAESESAPPTIIAAHKVVLAAACPYFRAMFTSNMVESNKDRITIKDIDGATLALLVEYMYSGRLDIDESNVQCLLSTATILQLACVRDACSRMLIESEEMLTMDEASFMQLISDDRLTTEGEEAVFEAVINWVKYDPSRKPSLPNVLAAVRLPLISQEFLLDRAYQEPLIQESPACIAMLCSVYHHILKKEVTPGIAASWVRPRQPVPLSQLIMVVGGQAPKAISCVDTFDPDSQRWNTLAALQQRRCRCGVVMAGDLVYAIGGFNGSARIRSVEIYDPRRDLWLTGPPMEARRSTLGVAVLDGSIVAVGGFDGSTGLCSAEMLDPRQGQWMALPSMTTRRSSVELYDSRANRWRIGEPLLEVRSGAGVAIYRDRVIAAGGHDGPLVRASVEMLGDDGWMHLPEMSVCRRNAGIVVANGIVFALGGDDGASNLSSVECLELESPDQFWSTLQVCFAFFEFSFYPSISSYFLRRFLYLLINASFVVTYTQPLFRPRCHKQDHTVVLRYCQKHSIARI</sequence>
<dbReference type="Proteomes" id="UP000054047">
    <property type="component" value="Unassembled WGS sequence"/>
</dbReference>
<accession>A0A0C2G6P0</accession>
<gene>
    <name evidence="6" type="ORF">ANCDUO_15264</name>
</gene>
<dbReference type="EMBL" id="KN738850">
    <property type="protein sequence ID" value="KIH54589.1"/>
    <property type="molecule type" value="Genomic_DNA"/>
</dbReference>
<comment type="pathway">
    <text evidence="1">Protein modification; protein ubiquitination.</text>
</comment>
<keyword evidence="7" id="KW-1185">Reference proteome</keyword>
<dbReference type="SMART" id="SM00875">
    <property type="entry name" value="BACK"/>
    <property type="match status" value="1"/>
</dbReference>
<dbReference type="PANTHER" id="PTHR24412">
    <property type="entry name" value="KELCH PROTEIN"/>
    <property type="match status" value="1"/>
</dbReference>
<reference evidence="6 7" key="1">
    <citation type="submission" date="2013-12" db="EMBL/GenBank/DDBJ databases">
        <title>Draft genome of the parsitic nematode Ancylostoma duodenale.</title>
        <authorList>
            <person name="Mitreva M."/>
        </authorList>
    </citation>
    <scope>NUCLEOTIDE SEQUENCE [LARGE SCALE GENOMIC DNA]</scope>
    <source>
        <strain evidence="6 7">Zhejiang</strain>
    </source>
</reference>
<dbReference type="SMART" id="SM00225">
    <property type="entry name" value="BTB"/>
    <property type="match status" value="1"/>
</dbReference>
<evidence type="ECO:0000256" key="2">
    <source>
        <dbReference type="ARBA" id="ARBA00022441"/>
    </source>
</evidence>
<dbReference type="Gene3D" id="2.120.10.80">
    <property type="entry name" value="Kelch-type beta propeller"/>
    <property type="match status" value="2"/>
</dbReference>
<dbReference type="InterPro" id="IPR011705">
    <property type="entry name" value="BACK"/>
</dbReference>
<dbReference type="SUPFAM" id="SSF117281">
    <property type="entry name" value="Kelch motif"/>
    <property type="match status" value="1"/>
</dbReference>